<sequence length="141" mass="15516">MVSKNTIVIHDEPSRQRAIAHIGGLNLGIKPWTVTVDPHRKKRSLGQNNLYHEWVGIIANHTGHSHDEVHEWCKEEFLPPRAVVIDGKTREYRSTTGLSTGEMATYMDRVSAFAGSDLGLFLPAPEMTDASGAEITRLGGG</sequence>
<dbReference type="SUPFAM" id="SSF103370">
    <property type="entry name" value="NinB"/>
    <property type="match status" value="1"/>
</dbReference>
<evidence type="ECO:0008006" key="2">
    <source>
        <dbReference type="Google" id="ProtNLM"/>
    </source>
</evidence>
<proteinExistence type="predicted"/>
<dbReference type="InterPro" id="IPR036619">
    <property type="entry name" value="NinB_sf"/>
</dbReference>
<organism evidence="1">
    <name type="scientific">marine sediment metagenome</name>
    <dbReference type="NCBI Taxonomy" id="412755"/>
    <lineage>
        <taxon>unclassified sequences</taxon>
        <taxon>metagenomes</taxon>
        <taxon>ecological metagenomes</taxon>
    </lineage>
</organism>
<reference evidence="1" key="1">
    <citation type="journal article" date="2015" name="Nature">
        <title>Complex archaea that bridge the gap between prokaryotes and eukaryotes.</title>
        <authorList>
            <person name="Spang A."/>
            <person name="Saw J.H."/>
            <person name="Jorgensen S.L."/>
            <person name="Zaremba-Niedzwiedzka K."/>
            <person name="Martijn J."/>
            <person name="Lind A.E."/>
            <person name="van Eijk R."/>
            <person name="Schleper C."/>
            <person name="Guy L."/>
            <person name="Ettema T.J."/>
        </authorList>
    </citation>
    <scope>NUCLEOTIDE SEQUENCE</scope>
</reference>
<dbReference type="EMBL" id="LAZR01011708">
    <property type="protein sequence ID" value="KKM60279.1"/>
    <property type="molecule type" value="Genomic_DNA"/>
</dbReference>
<comment type="caution">
    <text evidence="1">The sequence shown here is derived from an EMBL/GenBank/DDBJ whole genome shotgun (WGS) entry which is preliminary data.</text>
</comment>
<protein>
    <recommendedName>
        <fullName evidence="2">NinB protein</fullName>
    </recommendedName>
</protein>
<evidence type="ECO:0000313" key="1">
    <source>
        <dbReference type="EMBL" id="KKM60279.1"/>
    </source>
</evidence>
<name>A0A0F9ISF8_9ZZZZ</name>
<dbReference type="Gene3D" id="1.10.3790.10">
    <property type="entry name" value="NinB"/>
    <property type="match status" value="1"/>
</dbReference>
<accession>A0A0F9ISF8</accession>
<gene>
    <name evidence="1" type="ORF">LCGC14_1543420</name>
</gene>
<dbReference type="AlphaFoldDB" id="A0A0F9ISF8"/>